<dbReference type="Proteomes" id="UP001176940">
    <property type="component" value="Unassembled WGS sequence"/>
</dbReference>
<comment type="caution">
    <text evidence="1">The sequence shown here is derived from an EMBL/GenBank/DDBJ whole genome shotgun (WGS) entry which is preliminary data.</text>
</comment>
<reference evidence="1" key="1">
    <citation type="submission" date="2023-07" db="EMBL/GenBank/DDBJ databases">
        <authorList>
            <person name="Stuckert A."/>
        </authorList>
    </citation>
    <scope>NUCLEOTIDE SEQUENCE</scope>
</reference>
<evidence type="ECO:0000313" key="2">
    <source>
        <dbReference type="Proteomes" id="UP001176940"/>
    </source>
</evidence>
<dbReference type="Pfam" id="PF15812">
    <property type="entry name" value="MREG"/>
    <property type="match status" value="1"/>
</dbReference>
<dbReference type="PANTHER" id="PTHR34340:SF1">
    <property type="entry name" value="MELANOREGULIN"/>
    <property type="match status" value="1"/>
</dbReference>
<keyword evidence="2" id="KW-1185">Reference proteome</keyword>
<name>A0ABN9LIF4_9NEOB</name>
<evidence type="ECO:0000313" key="1">
    <source>
        <dbReference type="EMBL" id="CAJ0940140.1"/>
    </source>
</evidence>
<sequence>MGSRIYLYCSDTLLYFDREVKRRRAEEANLWNEPQDVSHTERDDDRELYNLLQKRLRTRRGSEGYCRLSFDISAHRQIRKDVKDRWRSLLENLGFHNEADSLLTVTSNHSYNSIGDPTEARRLLNLLAQETSIFEQHNLPPPERYLFVLRSVSADDEDEEALMVFVMERPLIVLDMGTEFVSIARQFYPPETLDSNKKQSVGLGTAVLVSPGQQKVENGEDKEEDECVEVDEESFLVNLIE</sequence>
<protein>
    <recommendedName>
        <fullName evidence="3">Melanoregulin</fullName>
    </recommendedName>
</protein>
<dbReference type="InterPro" id="IPR031638">
    <property type="entry name" value="Melanoregulin"/>
</dbReference>
<evidence type="ECO:0008006" key="3">
    <source>
        <dbReference type="Google" id="ProtNLM"/>
    </source>
</evidence>
<dbReference type="EMBL" id="CAUEEQ010016326">
    <property type="protein sequence ID" value="CAJ0940140.1"/>
    <property type="molecule type" value="Genomic_DNA"/>
</dbReference>
<organism evidence="1 2">
    <name type="scientific">Ranitomeya imitator</name>
    <name type="common">mimic poison frog</name>
    <dbReference type="NCBI Taxonomy" id="111125"/>
    <lineage>
        <taxon>Eukaryota</taxon>
        <taxon>Metazoa</taxon>
        <taxon>Chordata</taxon>
        <taxon>Craniata</taxon>
        <taxon>Vertebrata</taxon>
        <taxon>Euteleostomi</taxon>
        <taxon>Amphibia</taxon>
        <taxon>Batrachia</taxon>
        <taxon>Anura</taxon>
        <taxon>Neobatrachia</taxon>
        <taxon>Hyloidea</taxon>
        <taxon>Dendrobatidae</taxon>
        <taxon>Dendrobatinae</taxon>
        <taxon>Ranitomeya</taxon>
    </lineage>
</organism>
<proteinExistence type="predicted"/>
<dbReference type="PANTHER" id="PTHR34340">
    <property type="entry name" value="MELANOREGULIN"/>
    <property type="match status" value="1"/>
</dbReference>
<accession>A0ABN9LIF4</accession>
<gene>
    <name evidence="1" type="ORF">RIMI_LOCUS8288475</name>
</gene>